<comment type="caution">
    <text evidence="3">The sequence shown here is derived from an EMBL/GenBank/DDBJ whole genome shotgun (WGS) entry which is preliminary data.</text>
</comment>
<feature type="compositionally biased region" description="Polar residues" evidence="1">
    <location>
        <begin position="41"/>
        <end position="55"/>
    </location>
</feature>
<protein>
    <recommendedName>
        <fullName evidence="2">Amidohydrolase-related domain-containing protein</fullName>
    </recommendedName>
</protein>
<feature type="domain" description="Amidohydrolase-related" evidence="2">
    <location>
        <begin position="169"/>
        <end position="411"/>
    </location>
</feature>
<dbReference type="SUPFAM" id="SSF51556">
    <property type="entry name" value="Metallo-dependent hydrolases"/>
    <property type="match status" value="1"/>
</dbReference>
<organism evidence="3 4">
    <name type="scientific">Candidatus Buchananbacteria bacterium RIFCSPLOWO2_01_FULL_39_33</name>
    <dbReference type="NCBI Taxonomy" id="1797543"/>
    <lineage>
        <taxon>Bacteria</taxon>
        <taxon>Candidatus Buchananiibacteriota</taxon>
    </lineage>
</organism>
<dbReference type="PROSITE" id="PS51257">
    <property type="entry name" value="PROKAR_LIPOPROTEIN"/>
    <property type="match status" value="1"/>
</dbReference>
<dbReference type="InterPro" id="IPR006680">
    <property type="entry name" value="Amidohydro-rel"/>
</dbReference>
<name>A0A1G1YFU0_9BACT</name>
<evidence type="ECO:0000256" key="1">
    <source>
        <dbReference type="SAM" id="MobiDB-lite"/>
    </source>
</evidence>
<dbReference type="InterPro" id="IPR032466">
    <property type="entry name" value="Metal_Hydrolase"/>
</dbReference>
<proteinExistence type="predicted"/>
<dbReference type="Pfam" id="PF04909">
    <property type="entry name" value="Amidohydro_2"/>
    <property type="match status" value="1"/>
</dbReference>
<sequence>MKLIFGLILCIIILMSGCTPVEVYTKEIPLSEPESTVVLGNESSPLSEQEVTETTVPALDENKTEEKVELTFEQAVWKKRIDTAMTPSFCPPVEKQTYPENYYQGPLIDTHLHLPAIPDSILEEGEEEEVYNYEENEDGAFGGPAALLGVNVKMSEIACSLQREGTTKNFAFFPIYPEIYQQALEITNKTMAQYPTLFTPFIMPPTEDTPTVEAKVLRKMLAVYPELFQGYGEVGSSPTEEKNPPVDDPLYLNNYKVAREYRLLVYYHPGWNQLENWERVLQDHPDINFIVHAEELEEEIDYLMSKYPNIYFTANPQFHQHFHLYVGKSKEDFLKAAERDFNNLIQKDLQRWETLIERHPDRFMWGTDRGDAVWNYDIDVGLFLVKYGRAFIGRLDPIVQEKFAYKNAEQLIKRSGKNK</sequence>
<dbReference type="Proteomes" id="UP000177376">
    <property type="component" value="Unassembled WGS sequence"/>
</dbReference>
<dbReference type="GO" id="GO:0016787">
    <property type="term" value="F:hydrolase activity"/>
    <property type="evidence" value="ECO:0007669"/>
    <property type="project" value="InterPro"/>
</dbReference>
<reference evidence="3 4" key="1">
    <citation type="journal article" date="2016" name="Nat. Commun.">
        <title>Thousands of microbial genomes shed light on interconnected biogeochemical processes in an aquifer system.</title>
        <authorList>
            <person name="Anantharaman K."/>
            <person name="Brown C.T."/>
            <person name="Hug L.A."/>
            <person name="Sharon I."/>
            <person name="Castelle C.J."/>
            <person name="Probst A.J."/>
            <person name="Thomas B.C."/>
            <person name="Singh A."/>
            <person name="Wilkins M.J."/>
            <person name="Karaoz U."/>
            <person name="Brodie E.L."/>
            <person name="Williams K.H."/>
            <person name="Hubbard S.S."/>
            <person name="Banfield J.F."/>
        </authorList>
    </citation>
    <scope>NUCLEOTIDE SEQUENCE [LARGE SCALE GENOMIC DNA]</scope>
</reference>
<evidence type="ECO:0000259" key="2">
    <source>
        <dbReference type="Pfam" id="PF04909"/>
    </source>
</evidence>
<dbReference type="AlphaFoldDB" id="A0A1G1YFU0"/>
<accession>A0A1G1YFU0</accession>
<dbReference type="EMBL" id="MHIM01000041">
    <property type="protein sequence ID" value="OGY51223.1"/>
    <property type="molecule type" value="Genomic_DNA"/>
</dbReference>
<evidence type="ECO:0000313" key="4">
    <source>
        <dbReference type="Proteomes" id="UP000177376"/>
    </source>
</evidence>
<gene>
    <name evidence="3" type="ORF">A3A02_01110</name>
</gene>
<feature type="region of interest" description="Disordered" evidence="1">
    <location>
        <begin position="35"/>
        <end position="56"/>
    </location>
</feature>
<evidence type="ECO:0000313" key="3">
    <source>
        <dbReference type="EMBL" id="OGY51223.1"/>
    </source>
</evidence>
<dbReference type="Gene3D" id="3.20.20.140">
    <property type="entry name" value="Metal-dependent hydrolases"/>
    <property type="match status" value="1"/>
</dbReference>